<dbReference type="Proteomes" id="UP000784294">
    <property type="component" value="Unassembled WGS sequence"/>
</dbReference>
<keyword evidence="2" id="KW-1185">Reference proteome</keyword>
<dbReference type="EMBL" id="CAAALY010066273">
    <property type="protein sequence ID" value="VEL24164.1"/>
    <property type="molecule type" value="Genomic_DNA"/>
</dbReference>
<sequence length="209" mass="22301">MYALLIIFKADFHLDASEDVTINGYSSSGSIRASPQIASSQTSERLDSGVGLQLASPWTQAGTIAFDVGSSGLLDGLSESPNMAAELFGSLECIGREGFFSYRPSSGSESNLAESLTTSPSIRLLDPLELATWKQTTVALTTLASHRQTTGEHSFEPIAEEDEAAVDATLAEHASAVRSTLRDLESLVCHSVLDLSFLPFTLEDPELLT</sequence>
<evidence type="ECO:0000313" key="1">
    <source>
        <dbReference type="EMBL" id="VEL24164.1"/>
    </source>
</evidence>
<comment type="caution">
    <text evidence="1">The sequence shown here is derived from an EMBL/GenBank/DDBJ whole genome shotgun (WGS) entry which is preliminary data.</text>
</comment>
<evidence type="ECO:0000313" key="2">
    <source>
        <dbReference type="Proteomes" id="UP000784294"/>
    </source>
</evidence>
<protein>
    <submittedName>
        <fullName evidence="1">Uncharacterized protein</fullName>
    </submittedName>
</protein>
<name>A0A3S5AAI8_9PLAT</name>
<dbReference type="AlphaFoldDB" id="A0A3S5AAI8"/>
<gene>
    <name evidence="1" type="ORF">PXEA_LOCUS17604</name>
</gene>
<reference evidence="1" key="1">
    <citation type="submission" date="2018-11" db="EMBL/GenBank/DDBJ databases">
        <authorList>
            <consortium name="Pathogen Informatics"/>
        </authorList>
    </citation>
    <scope>NUCLEOTIDE SEQUENCE</scope>
</reference>
<proteinExistence type="predicted"/>
<accession>A0A3S5AAI8</accession>
<organism evidence="1 2">
    <name type="scientific">Protopolystoma xenopodis</name>
    <dbReference type="NCBI Taxonomy" id="117903"/>
    <lineage>
        <taxon>Eukaryota</taxon>
        <taxon>Metazoa</taxon>
        <taxon>Spiralia</taxon>
        <taxon>Lophotrochozoa</taxon>
        <taxon>Platyhelminthes</taxon>
        <taxon>Monogenea</taxon>
        <taxon>Polyopisthocotylea</taxon>
        <taxon>Polystomatidea</taxon>
        <taxon>Polystomatidae</taxon>
        <taxon>Protopolystoma</taxon>
    </lineage>
</organism>